<feature type="repeat" description="TPR" evidence="3">
    <location>
        <begin position="6"/>
        <end position="39"/>
    </location>
</feature>
<keyword evidence="2 3" id="KW-0802">TPR repeat</keyword>
<dbReference type="PANTHER" id="PTHR44943">
    <property type="entry name" value="CELLULOSE SYNTHASE OPERON PROTEIN C"/>
    <property type="match status" value="1"/>
</dbReference>
<dbReference type="EMBL" id="LANO01000046">
    <property type="protein sequence ID" value="KJV51422.1"/>
    <property type="molecule type" value="Genomic_DNA"/>
</dbReference>
<feature type="repeat" description="TPR" evidence="3">
    <location>
        <begin position="40"/>
        <end position="71"/>
    </location>
</feature>
<evidence type="ECO:0000313" key="4">
    <source>
        <dbReference type="EMBL" id="KJV51422.1"/>
    </source>
</evidence>
<dbReference type="PROSITE" id="PS50005">
    <property type="entry name" value="TPR"/>
    <property type="match status" value="2"/>
</dbReference>
<evidence type="ECO:0000256" key="2">
    <source>
        <dbReference type="ARBA" id="ARBA00022803"/>
    </source>
</evidence>
<reference evidence="4 5" key="1">
    <citation type="submission" date="2015-02" db="EMBL/GenBank/DDBJ databases">
        <title>Genome Sequencing of Rickettsiales.</title>
        <authorList>
            <person name="Daugherty S.C."/>
            <person name="Su Q."/>
            <person name="Abolude K."/>
            <person name="Beier-Sexton M."/>
            <person name="Carlyon J.A."/>
            <person name="Carter R."/>
            <person name="Day N.P."/>
            <person name="Dumler S.J."/>
            <person name="Dyachenko V."/>
            <person name="Godinez A."/>
            <person name="Kurtti T.J."/>
            <person name="Lichay M."/>
            <person name="Mullins K.E."/>
            <person name="Ott S."/>
            <person name="Pappas-Brown V."/>
            <person name="Paris D.H."/>
            <person name="Patel P."/>
            <person name="Richards A.L."/>
            <person name="Sadzewicz L."/>
            <person name="Sears K."/>
            <person name="Seidman D."/>
            <person name="Sengamalay N."/>
            <person name="Stenos J."/>
            <person name="Tallon L.J."/>
            <person name="Vincent G."/>
            <person name="Fraser C.M."/>
            <person name="Munderloh U."/>
            <person name="Dunning-Hotopp J.C."/>
        </authorList>
    </citation>
    <scope>NUCLEOTIDE SEQUENCE [LARGE SCALE GENOMIC DNA]</scope>
    <source>
        <strain evidence="4 5">Gilliam</strain>
    </source>
</reference>
<dbReference type="Proteomes" id="UP000033769">
    <property type="component" value="Unassembled WGS sequence"/>
</dbReference>
<dbReference type="PANTHER" id="PTHR44943:SF8">
    <property type="entry name" value="TPR REPEAT-CONTAINING PROTEIN MJ0263"/>
    <property type="match status" value="1"/>
</dbReference>
<proteinExistence type="predicted"/>
<dbReference type="AlphaFoldDB" id="A0A0F3M7E0"/>
<name>A0A0F3M7E0_ORITS</name>
<evidence type="ECO:0000313" key="5">
    <source>
        <dbReference type="Proteomes" id="UP000033769"/>
    </source>
</evidence>
<dbReference type="Pfam" id="PF13432">
    <property type="entry name" value="TPR_16"/>
    <property type="match status" value="1"/>
</dbReference>
<dbReference type="PATRIC" id="fig|1359184.3.peg.2098"/>
<dbReference type="PROSITE" id="PS50293">
    <property type="entry name" value="TPR_REGION"/>
    <property type="match status" value="1"/>
</dbReference>
<sequence>MNLINPEAYYNKGIALMNLGDIHGAIENYDIAIRYRPNYSEAYHNKGLTLAFLGQFQKAIEHFDLAIKYDP</sequence>
<dbReference type="InterPro" id="IPR019734">
    <property type="entry name" value="TPR_rpt"/>
</dbReference>
<comment type="caution">
    <text evidence="4">The sequence shown here is derived from an EMBL/GenBank/DDBJ whole genome shotgun (WGS) entry which is preliminary data.</text>
</comment>
<dbReference type="SUPFAM" id="SSF48452">
    <property type="entry name" value="TPR-like"/>
    <property type="match status" value="1"/>
</dbReference>
<protein>
    <submittedName>
        <fullName evidence="4">TPR repeat family protein</fullName>
    </submittedName>
</protein>
<gene>
    <name evidence="4" type="ORF">OTSGILL_2296</name>
</gene>
<keyword evidence="1" id="KW-0677">Repeat</keyword>
<dbReference type="InterPro" id="IPR011990">
    <property type="entry name" value="TPR-like_helical_dom_sf"/>
</dbReference>
<accession>A0A0F3M7E0</accession>
<dbReference type="InterPro" id="IPR051685">
    <property type="entry name" value="Ycf3/AcsC/BcsC/TPR_MFPF"/>
</dbReference>
<evidence type="ECO:0000256" key="1">
    <source>
        <dbReference type="ARBA" id="ARBA00022737"/>
    </source>
</evidence>
<dbReference type="SMART" id="SM00028">
    <property type="entry name" value="TPR"/>
    <property type="match status" value="2"/>
</dbReference>
<organism evidence="4 5">
    <name type="scientific">Orientia tsutsugamushi str. Gilliam</name>
    <dbReference type="NCBI Taxonomy" id="1359184"/>
    <lineage>
        <taxon>Bacteria</taxon>
        <taxon>Pseudomonadati</taxon>
        <taxon>Pseudomonadota</taxon>
        <taxon>Alphaproteobacteria</taxon>
        <taxon>Rickettsiales</taxon>
        <taxon>Rickettsiaceae</taxon>
        <taxon>Rickettsieae</taxon>
        <taxon>Orientia</taxon>
    </lineage>
</organism>
<evidence type="ECO:0000256" key="3">
    <source>
        <dbReference type="PROSITE-ProRule" id="PRU00339"/>
    </source>
</evidence>
<dbReference type="Gene3D" id="1.25.40.10">
    <property type="entry name" value="Tetratricopeptide repeat domain"/>
    <property type="match status" value="1"/>
</dbReference>